<feature type="region of interest" description="Disordered" evidence="1">
    <location>
        <begin position="85"/>
        <end position="107"/>
    </location>
</feature>
<comment type="caution">
    <text evidence="2">The sequence shown here is derived from an EMBL/GenBank/DDBJ whole genome shotgun (WGS) entry which is preliminary data.</text>
</comment>
<protein>
    <submittedName>
        <fullName evidence="2">Uncharacterized protein</fullName>
    </submittedName>
</protein>
<dbReference type="EMBL" id="VFYP01000001">
    <property type="protein sequence ID" value="TPP11526.1"/>
    <property type="molecule type" value="Genomic_DNA"/>
</dbReference>
<evidence type="ECO:0000256" key="1">
    <source>
        <dbReference type="SAM" id="MobiDB-lite"/>
    </source>
</evidence>
<organism evidence="2 3">
    <name type="scientific">Rhizobium glycinendophyticum</name>
    <dbReference type="NCBI Taxonomy" id="2589807"/>
    <lineage>
        <taxon>Bacteria</taxon>
        <taxon>Pseudomonadati</taxon>
        <taxon>Pseudomonadota</taxon>
        <taxon>Alphaproteobacteria</taxon>
        <taxon>Hyphomicrobiales</taxon>
        <taxon>Rhizobiaceae</taxon>
        <taxon>Rhizobium/Agrobacterium group</taxon>
        <taxon>Rhizobium</taxon>
    </lineage>
</organism>
<gene>
    <name evidence="2" type="ORF">FJQ55_12190</name>
</gene>
<dbReference type="RefSeq" id="WP_140828246.1">
    <property type="nucleotide sequence ID" value="NZ_VFYP01000001.1"/>
</dbReference>
<feature type="region of interest" description="Disordered" evidence="1">
    <location>
        <begin position="1"/>
        <end position="35"/>
    </location>
</feature>
<dbReference type="OrthoDB" id="8420263at2"/>
<name>A0A504US41_9HYPH</name>
<proteinExistence type="predicted"/>
<accession>A0A504US41</accession>
<evidence type="ECO:0000313" key="3">
    <source>
        <dbReference type="Proteomes" id="UP000316429"/>
    </source>
</evidence>
<dbReference type="Proteomes" id="UP000316429">
    <property type="component" value="Unassembled WGS sequence"/>
</dbReference>
<dbReference type="AlphaFoldDB" id="A0A504US41"/>
<feature type="compositionally biased region" description="Basic and acidic residues" evidence="1">
    <location>
        <begin position="234"/>
        <end position="247"/>
    </location>
</feature>
<feature type="region of interest" description="Disordered" evidence="1">
    <location>
        <begin position="234"/>
        <end position="255"/>
    </location>
</feature>
<keyword evidence="3" id="KW-1185">Reference proteome</keyword>
<reference evidence="2 3" key="1">
    <citation type="submission" date="2019-06" db="EMBL/GenBank/DDBJ databases">
        <title>Rhizobium sp. CL12 isolated from roots of soybean.</title>
        <authorList>
            <person name="Wang C."/>
        </authorList>
    </citation>
    <scope>NUCLEOTIDE SEQUENCE [LARGE SCALE GENOMIC DNA]</scope>
    <source>
        <strain evidence="2 3">CL12</strain>
    </source>
</reference>
<sequence length="255" mass="30301">MQLHQRLTPGQKTQVRKREERRRRKRERRADEYRRRTDRLRRQIEEARKRRRRMLLLFLLAVLAMQESLLAAFTRSISYRPDPIADPTDWTPDPSRDFAPAPGHDDHCDGYSRKEWTRMLDERGIKLSRKAEMKVAWEADPDHELFPPRYRNWGYRPYLGEVMSDLTDARHQNDALTAIKLMSPAETHQYLDEAYASDPADLLMCRANSSADIIRNFQSAAIRWQFRKLRDAEEARREKELSRKNDGEQGIPEPK</sequence>
<evidence type="ECO:0000313" key="2">
    <source>
        <dbReference type="EMBL" id="TPP11526.1"/>
    </source>
</evidence>